<dbReference type="AlphaFoldDB" id="B1ZV46"/>
<evidence type="ECO:0000313" key="2">
    <source>
        <dbReference type="EMBL" id="ACB76713.1"/>
    </source>
</evidence>
<dbReference type="Proteomes" id="UP000007013">
    <property type="component" value="Chromosome"/>
</dbReference>
<dbReference type="OrthoDB" id="120798at2"/>
<accession>B1ZV46</accession>
<sequence length="138" mass="15296">MSKPRLQNWPTALAAYLTASRTKKFAWGEHDCCLFSAGAIAAQTGEDPAAELRGTYHTAKEATALIRTRYEGSLWNVPEQHGLRLVDVRHAGRGDIVGDVLERRRILGVCAGARSAFLTTRGLVWRDTLACRFAWRIA</sequence>
<evidence type="ECO:0000259" key="1">
    <source>
        <dbReference type="Pfam" id="PF22262"/>
    </source>
</evidence>
<evidence type="ECO:0000313" key="3">
    <source>
        <dbReference type="Proteomes" id="UP000007013"/>
    </source>
</evidence>
<name>B1ZV46_OPITP</name>
<dbReference type="STRING" id="452637.Oter_3436"/>
<dbReference type="HOGENOM" id="CLU_153891_0_0_0"/>
<feature type="domain" description="DUF6950" evidence="1">
    <location>
        <begin position="5"/>
        <end position="137"/>
    </location>
</feature>
<protein>
    <recommendedName>
        <fullName evidence="1">DUF6950 domain-containing protein</fullName>
    </recommendedName>
</protein>
<gene>
    <name evidence="2" type="ordered locus">Oter_3436</name>
</gene>
<dbReference type="RefSeq" id="WP_012376242.1">
    <property type="nucleotide sequence ID" value="NC_010571.1"/>
</dbReference>
<keyword evidence="3" id="KW-1185">Reference proteome</keyword>
<proteinExistence type="predicted"/>
<reference evidence="2 3" key="1">
    <citation type="journal article" date="2011" name="J. Bacteriol.">
        <title>Genome sequence of the verrucomicrobium Opitutus terrae PB90-1, an abundant inhabitant of rice paddy soil ecosystems.</title>
        <authorList>
            <person name="van Passel M.W."/>
            <person name="Kant R."/>
            <person name="Palva A."/>
            <person name="Copeland A."/>
            <person name="Lucas S."/>
            <person name="Lapidus A."/>
            <person name="Glavina del Rio T."/>
            <person name="Pitluck S."/>
            <person name="Goltsman E."/>
            <person name="Clum A."/>
            <person name="Sun H."/>
            <person name="Schmutz J."/>
            <person name="Larimer F.W."/>
            <person name="Land M.L."/>
            <person name="Hauser L."/>
            <person name="Kyrpides N."/>
            <person name="Mikhailova N."/>
            <person name="Richardson P.P."/>
            <person name="Janssen P.H."/>
            <person name="de Vos W.M."/>
            <person name="Smidt H."/>
        </authorList>
    </citation>
    <scope>NUCLEOTIDE SEQUENCE [LARGE SCALE GENOMIC DNA]</scope>
    <source>
        <strain evidence="3">DSM 11246 / JCM 15787 / PB90-1</strain>
    </source>
</reference>
<dbReference type="Pfam" id="PF22262">
    <property type="entry name" value="DUF6950"/>
    <property type="match status" value="1"/>
</dbReference>
<organism evidence="2 3">
    <name type="scientific">Opitutus terrae (strain DSM 11246 / JCM 15787 / PB90-1)</name>
    <dbReference type="NCBI Taxonomy" id="452637"/>
    <lineage>
        <taxon>Bacteria</taxon>
        <taxon>Pseudomonadati</taxon>
        <taxon>Verrucomicrobiota</taxon>
        <taxon>Opitutia</taxon>
        <taxon>Opitutales</taxon>
        <taxon>Opitutaceae</taxon>
        <taxon>Opitutus</taxon>
    </lineage>
</organism>
<dbReference type="InterPro" id="IPR053802">
    <property type="entry name" value="DUF6950"/>
</dbReference>
<dbReference type="EMBL" id="CP001032">
    <property type="protein sequence ID" value="ACB76713.1"/>
    <property type="molecule type" value="Genomic_DNA"/>
</dbReference>
<dbReference type="KEGG" id="ote:Oter_3436"/>